<evidence type="ECO:0000313" key="2">
    <source>
        <dbReference type="Proteomes" id="UP000027982"/>
    </source>
</evidence>
<dbReference type="RefSeq" id="WP_025225866.1">
    <property type="nucleotide sequence ID" value="NZ_CP007139.1"/>
</dbReference>
<accession>A0A068NS59</accession>
<organism evidence="1 2">
    <name type="scientific">Fimbriimonas ginsengisoli Gsoil 348</name>
    <dbReference type="NCBI Taxonomy" id="661478"/>
    <lineage>
        <taxon>Bacteria</taxon>
        <taxon>Bacillati</taxon>
        <taxon>Armatimonadota</taxon>
        <taxon>Fimbriimonadia</taxon>
        <taxon>Fimbriimonadales</taxon>
        <taxon>Fimbriimonadaceae</taxon>
        <taxon>Fimbriimonas</taxon>
    </lineage>
</organism>
<dbReference type="KEGG" id="fgi:OP10G_2202"/>
<dbReference type="eggNOG" id="ENOG5032SJA">
    <property type="taxonomic scope" value="Bacteria"/>
</dbReference>
<name>A0A068NS59_FIMGI</name>
<dbReference type="HOGENOM" id="CLU_1544308_0_0_0"/>
<protein>
    <submittedName>
        <fullName evidence="1">Uncharacterized protein</fullName>
    </submittedName>
</protein>
<proteinExistence type="predicted"/>
<gene>
    <name evidence="1" type="ORF">OP10G_2202</name>
</gene>
<reference evidence="1 2" key="1">
    <citation type="journal article" date="2014" name="PLoS ONE">
        <title>The first complete genome sequence of the class fimbriimonadia in the phylum armatimonadetes.</title>
        <authorList>
            <person name="Hu Z.Y."/>
            <person name="Wang Y.Z."/>
            <person name="Im W.T."/>
            <person name="Wang S.Y."/>
            <person name="Zhao G.P."/>
            <person name="Zheng H.J."/>
            <person name="Quan Z.X."/>
        </authorList>
    </citation>
    <scope>NUCLEOTIDE SEQUENCE [LARGE SCALE GENOMIC DNA]</scope>
    <source>
        <strain evidence="1">Gsoil 348</strain>
    </source>
</reference>
<keyword evidence="2" id="KW-1185">Reference proteome</keyword>
<evidence type="ECO:0000313" key="1">
    <source>
        <dbReference type="EMBL" id="AIE85570.1"/>
    </source>
</evidence>
<dbReference type="AlphaFoldDB" id="A0A068NS59"/>
<dbReference type="Proteomes" id="UP000027982">
    <property type="component" value="Chromosome"/>
</dbReference>
<dbReference type="OrthoDB" id="7061165at2"/>
<sequence>MTGDVDRGHPIRAYFAETLHDSLARLGLDQSEVERYLAEMLVRFIHQDGIYSIRDAYGARVESVAEMVAEGDVRLKADSFAREREVHRHIGDFLLFWSGVFPEFLPRMKSPTGMDALLDPIRQGQFSYYVASTFDHGDYAEDAPVFRRLSQEFEGYRIGLSLVRDRFEGFAA</sequence>
<dbReference type="EMBL" id="CP007139">
    <property type="protein sequence ID" value="AIE85570.1"/>
    <property type="molecule type" value="Genomic_DNA"/>
</dbReference>